<protein>
    <recommendedName>
        <fullName evidence="2">glycerophosphodiester phosphodiesterase</fullName>
        <ecNumber evidence="2">3.1.4.46</ecNumber>
    </recommendedName>
</protein>
<dbReference type="InterPro" id="IPR030395">
    <property type="entry name" value="GP_PDE_dom"/>
</dbReference>
<evidence type="ECO:0000256" key="2">
    <source>
        <dbReference type="ARBA" id="ARBA00012247"/>
    </source>
</evidence>
<evidence type="ECO:0000256" key="6">
    <source>
        <dbReference type="ARBA" id="ARBA00047512"/>
    </source>
</evidence>
<dbReference type="GO" id="GO:0006629">
    <property type="term" value="P:lipid metabolic process"/>
    <property type="evidence" value="ECO:0007669"/>
    <property type="project" value="InterPro"/>
</dbReference>
<evidence type="ECO:0000313" key="9">
    <source>
        <dbReference type="Proteomes" id="UP000318331"/>
    </source>
</evidence>
<accession>A0A543I526</accession>
<keyword evidence="9" id="KW-1185">Reference proteome</keyword>
<dbReference type="OrthoDB" id="9758957at2"/>
<proteinExistence type="inferred from homology"/>
<dbReference type="EMBL" id="VFPN01000001">
    <property type="protein sequence ID" value="TQM65706.1"/>
    <property type="molecule type" value="Genomic_DNA"/>
</dbReference>
<dbReference type="Gene3D" id="3.20.20.190">
    <property type="entry name" value="Phosphatidylinositol (PI) phosphodiesterase"/>
    <property type="match status" value="1"/>
</dbReference>
<dbReference type="GO" id="GO:0042597">
    <property type="term" value="C:periplasmic space"/>
    <property type="evidence" value="ECO:0007669"/>
    <property type="project" value="TreeGrafter"/>
</dbReference>
<dbReference type="EC" id="3.1.4.46" evidence="2"/>
<dbReference type="GO" id="GO:0008889">
    <property type="term" value="F:glycerophosphodiester phosphodiesterase activity"/>
    <property type="evidence" value="ECO:0007669"/>
    <property type="project" value="UniProtKB-EC"/>
</dbReference>
<comment type="catalytic activity">
    <reaction evidence="6">
        <text>a sn-glycero-3-phosphodiester + H2O = an alcohol + sn-glycerol 3-phosphate + H(+)</text>
        <dbReference type="Rhea" id="RHEA:12969"/>
        <dbReference type="ChEBI" id="CHEBI:15377"/>
        <dbReference type="ChEBI" id="CHEBI:15378"/>
        <dbReference type="ChEBI" id="CHEBI:30879"/>
        <dbReference type="ChEBI" id="CHEBI:57597"/>
        <dbReference type="ChEBI" id="CHEBI:83408"/>
        <dbReference type="EC" id="3.1.4.46"/>
    </reaction>
</comment>
<dbReference type="Pfam" id="PF03009">
    <property type="entry name" value="GDPD"/>
    <property type="match status" value="1"/>
</dbReference>
<evidence type="ECO:0000256" key="3">
    <source>
        <dbReference type="ARBA" id="ARBA00022729"/>
    </source>
</evidence>
<evidence type="ECO:0000256" key="5">
    <source>
        <dbReference type="ARBA" id="ARBA00022801"/>
    </source>
</evidence>
<evidence type="ECO:0000313" key="8">
    <source>
        <dbReference type="EMBL" id="TQM65706.1"/>
    </source>
</evidence>
<dbReference type="RefSeq" id="WP_141915576.1">
    <property type="nucleotide sequence ID" value="NZ_BAAAYS010000001.1"/>
</dbReference>
<dbReference type="AlphaFoldDB" id="A0A543I526"/>
<keyword evidence="4" id="KW-0319">Glycerol metabolism</keyword>
<dbReference type="PANTHER" id="PTHR43620:SF7">
    <property type="entry name" value="GLYCEROPHOSPHODIESTER PHOSPHODIESTERASE GDPD5-RELATED"/>
    <property type="match status" value="1"/>
</dbReference>
<evidence type="ECO:0000259" key="7">
    <source>
        <dbReference type="PROSITE" id="PS51704"/>
    </source>
</evidence>
<comment type="similarity">
    <text evidence="1">Belongs to the glycerophosphoryl diester phosphodiesterase family.</text>
</comment>
<dbReference type="SUPFAM" id="SSF51695">
    <property type="entry name" value="PLC-like phosphodiesterases"/>
    <property type="match status" value="1"/>
</dbReference>
<gene>
    <name evidence="8" type="ORF">FB466_0518</name>
</gene>
<dbReference type="PROSITE" id="PS51704">
    <property type="entry name" value="GP_PDE"/>
    <property type="match status" value="1"/>
</dbReference>
<reference evidence="8 9" key="1">
    <citation type="submission" date="2019-06" db="EMBL/GenBank/DDBJ databases">
        <title>Sequencing the genomes of 1000 actinobacteria strains.</title>
        <authorList>
            <person name="Klenk H.-P."/>
        </authorList>
    </citation>
    <scope>NUCLEOTIDE SEQUENCE [LARGE SCALE GENOMIC DNA]</scope>
    <source>
        <strain evidence="8 9">DSM 18031</strain>
    </source>
</reference>
<dbReference type="InterPro" id="IPR017946">
    <property type="entry name" value="PLC-like_Pdiesterase_TIM-brl"/>
</dbReference>
<keyword evidence="5" id="KW-0378">Hydrolase</keyword>
<dbReference type="Proteomes" id="UP000318331">
    <property type="component" value="Unassembled WGS sequence"/>
</dbReference>
<organism evidence="8 9">
    <name type="scientific">Klugiella xanthotipulae</name>
    <dbReference type="NCBI Taxonomy" id="244735"/>
    <lineage>
        <taxon>Bacteria</taxon>
        <taxon>Bacillati</taxon>
        <taxon>Actinomycetota</taxon>
        <taxon>Actinomycetes</taxon>
        <taxon>Micrococcales</taxon>
        <taxon>Microbacteriaceae</taxon>
        <taxon>Klugiella</taxon>
    </lineage>
</organism>
<dbReference type="GO" id="GO:0006071">
    <property type="term" value="P:glycerol metabolic process"/>
    <property type="evidence" value="ECO:0007669"/>
    <property type="project" value="UniProtKB-KW"/>
</dbReference>
<comment type="caution">
    <text evidence="8">The sequence shown here is derived from an EMBL/GenBank/DDBJ whole genome shotgun (WGS) entry which is preliminary data.</text>
</comment>
<sequence>MSATPSLLIIGHRGASGYRPEHTREAYELAIELGADAVEPDIVATRDGILVIRHENNIADTTDVAGRREFADRRTTRVIDGTVQTGWFTEDFTWAELATLRTRERLGEARPESAACDGRSPILRLRDLLSILDAHEARGRRVLLVAEIKHATYFDSLGLPLGELFAREIQSAGWGECAQRVIVESFERRVLGQLRERGVPARLVFLVEASGSPADDVARLGGTARPFSHWVTAAGLAELAAGSEGYPPVDGVSVPKSLLLRRGEFAAGDGTNALVERAHAAGLTIFTWTLRPENTYLSKNFRLGSDPVQWGDWQGEFGLILRSGVDGVFCDHPDLVAALRR</sequence>
<keyword evidence="3" id="KW-0732">Signal</keyword>
<feature type="domain" description="GP-PDE" evidence="7">
    <location>
        <begin position="7"/>
        <end position="340"/>
    </location>
</feature>
<dbReference type="PANTHER" id="PTHR43620">
    <property type="entry name" value="GLYCEROPHOSPHORYL DIESTER PHOSPHODIESTERASE"/>
    <property type="match status" value="1"/>
</dbReference>
<evidence type="ECO:0000256" key="1">
    <source>
        <dbReference type="ARBA" id="ARBA00007277"/>
    </source>
</evidence>
<name>A0A543I526_9MICO</name>
<evidence type="ECO:0000256" key="4">
    <source>
        <dbReference type="ARBA" id="ARBA00022798"/>
    </source>
</evidence>